<dbReference type="EMBL" id="CP052842">
    <property type="protein sequence ID" value="QJP88530.1"/>
    <property type="molecule type" value="Genomic_DNA"/>
</dbReference>
<dbReference type="RefSeq" id="WP_169507078.1">
    <property type="nucleotide sequence ID" value="NZ_CP051860.2"/>
</dbReference>
<reference evidence="2" key="1">
    <citation type="submission" date="2020-04" db="EMBL/GenBank/DDBJ databases">
        <title>Phage recombination drives evolution of spore-forming Bacilli.</title>
        <authorList>
            <person name="Dragos A."/>
            <person name="Kovacs A.T."/>
        </authorList>
    </citation>
    <scope>NUCLEOTIDE SEQUENCE</scope>
    <source>
        <strain evidence="2">168</strain>
    </source>
</reference>
<evidence type="ECO:0000313" key="2">
    <source>
        <dbReference type="EMBL" id="QJP88530.1"/>
    </source>
</evidence>
<accession>A0A6M3ZFC1</accession>
<dbReference type="AlphaFoldDB" id="A0A6M3ZFC1"/>
<feature type="region of interest" description="Disordered" evidence="1">
    <location>
        <begin position="268"/>
        <end position="304"/>
    </location>
</feature>
<proteinExistence type="predicted"/>
<protein>
    <submittedName>
        <fullName evidence="2">Uncharacterized protein</fullName>
    </submittedName>
</protein>
<sequence length="304" mass="34202">MAENKTVLREADNIVTIEGTLAEVRHTEWKNGNGLNIELDIEVAPNEVHTVKGFSKYKKADGTDNAIAKGYQTIISDYKSIAEHGRDEADKVRITQGKISLNEYYSHGNFKSYPQLMAKFVNRLDANEEFNPRAEFDVEVFVKNVTEEKVKGEETGRVNLNGYIPVYNGKVIPFTFVVTKEGSQYIENNYEKGSTVNVFGKIINYKEQKVTTKVAAFGEDKKEITSITRREYLITGGNDPYDEDSKNAFNADAIKKALTEREIYLDELKKEGNKENNKKSGFGGSAPNNKPSKPVEISDDDLPF</sequence>
<gene>
    <name evidence="2" type="ORF">HIR78_11015</name>
</gene>
<evidence type="ECO:0000256" key="1">
    <source>
        <dbReference type="SAM" id="MobiDB-lite"/>
    </source>
</evidence>
<name>A0A6M3ZFC1_BACSU</name>
<organism evidence="2">
    <name type="scientific">Bacillus subtilis (strain 168)</name>
    <dbReference type="NCBI Taxonomy" id="224308"/>
    <lineage>
        <taxon>Bacteria</taxon>
        <taxon>Bacillati</taxon>
        <taxon>Bacillota</taxon>
        <taxon>Bacilli</taxon>
        <taxon>Bacillales</taxon>
        <taxon>Bacillaceae</taxon>
        <taxon>Bacillus</taxon>
    </lineage>
</organism>
<feature type="compositionally biased region" description="Basic and acidic residues" evidence="1">
    <location>
        <begin position="268"/>
        <end position="278"/>
    </location>
</feature>